<evidence type="ECO:0008006" key="3">
    <source>
        <dbReference type="Google" id="ProtNLM"/>
    </source>
</evidence>
<dbReference type="RefSeq" id="WP_126687032.1">
    <property type="nucleotide sequence ID" value="NZ_RYYV01000033.1"/>
</dbReference>
<evidence type="ECO:0000313" key="2">
    <source>
        <dbReference type="Proteomes" id="UP000274358"/>
    </source>
</evidence>
<name>A0A432LZR9_9GAMM</name>
<dbReference type="AlphaFoldDB" id="A0A432LZR9"/>
<dbReference type="Proteomes" id="UP000274358">
    <property type="component" value="Unassembled WGS sequence"/>
</dbReference>
<proteinExistence type="predicted"/>
<keyword evidence="2" id="KW-1185">Reference proteome</keyword>
<organism evidence="1 2">
    <name type="scientific">Dyella choica</name>
    <dbReference type="NCBI Taxonomy" id="1927959"/>
    <lineage>
        <taxon>Bacteria</taxon>
        <taxon>Pseudomonadati</taxon>
        <taxon>Pseudomonadota</taxon>
        <taxon>Gammaproteobacteria</taxon>
        <taxon>Lysobacterales</taxon>
        <taxon>Rhodanobacteraceae</taxon>
        <taxon>Dyella</taxon>
    </lineage>
</organism>
<dbReference type="EMBL" id="RYYV01000033">
    <property type="protein sequence ID" value="RUL69433.1"/>
    <property type="molecule type" value="Genomic_DNA"/>
</dbReference>
<reference evidence="1 2" key="1">
    <citation type="submission" date="2018-12" db="EMBL/GenBank/DDBJ databases">
        <title>Dyella dinghuensis sp. nov. DHOA06 and Dyella choica sp. nov. 4M-K27, isolated from forest soil.</title>
        <authorList>
            <person name="Qiu L.-H."/>
            <person name="Gao Z.-H."/>
        </authorList>
    </citation>
    <scope>NUCLEOTIDE SEQUENCE [LARGE SCALE GENOMIC DNA]</scope>
    <source>
        <strain evidence="1 2">4M-K27</strain>
    </source>
</reference>
<dbReference type="OrthoDB" id="5294869at2"/>
<sequence length="115" mass="12915">MKKFLAVYLGTEASRNAWMALDEAERQKRDKAGMQGWNDWVQTHKDSIVELGAPLGKTLRASRRGIDTAKNELCAFTVVQATSHEQAAKLFEDHPHFMLFPGESIEIMECLPIPG</sequence>
<comment type="caution">
    <text evidence="1">The sequence shown here is derived from an EMBL/GenBank/DDBJ whole genome shotgun (WGS) entry which is preliminary data.</text>
</comment>
<evidence type="ECO:0000313" key="1">
    <source>
        <dbReference type="EMBL" id="RUL69433.1"/>
    </source>
</evidence>
<gene>
    <name evidence="1" type="ORF">EKH80_22415</name>
</gene>
<protein>
    <recommendedName>
        <fullName evidence="3">YCII-related domain-containing protein</fullName>
    </recommendedName>
</protein>
<accession>A0A432LZR9</accession>